<dbReference type="Gene3D" id="2.40.420.20">
    <property type="match status" value="1"/>
</dbReference>
<comment type="caution">
    <text evidence="4">The sequence shown here is derived from an EMBL/GenBank/DDBJ whole genome shotgun (WGS) entry which is preliminary data.</text>
</comment>
<organism evidence="4 5">
    <name type="scientific">Isoptericola hypogeus</name>
    <dbReference type="NCBI Taxonomy" id="300179"/>
    <lineage>
        <taxon>Bacteria</taxon>
        <taxon>Bacillati</taxon>
        <taxon>Actinomycetota</taxon>
        <taxon>Actinomycetes</taxon>
        <taxon>Micrococcales</taxon>
        <taxon>Promicromonosporaceae</taxon>
        <taxon>Isoptericola</taxon>
    </lineage>
</organism>
<feature type="region of interest" description="Disordered" evidence="1">
    <location>
        <begin position="1"/>
        <end position="21"/>
    </location>
</feature>
<dbReference type="InterPro" id="IPR036365">
    <property type="entry name" value="PGBD-like_sf"/>
</dbReference>
<dbReference type="PANTHER" id="PTHR30469">
    <property type="entry name" value="MULTIDRUG RESISTANCE PROTEIN MDTA"/>
    <property type="match status" value="1"/>
</dbReference>
<dbReference type="Pfam" id="PF01471">
    <property type="entry name" value="PG_binding_1"/>
    <property type="match status" value="1"/>
</dbReference>
<evidence type="ECO:0000256" key="2">
    <source>
        <dbReference type="SAM" id="Phobius"/>
    </source>
</evidence>
<dbReference type="InterPro" id="IPR002477">
    <property type="entry name" value="Peptidoglycan-bd-like"/>
</dbReference>
<evidence type="ECO:0000259" key="3">
    <source>
        <dbReference type="Pfam" id="PF01471"/>
    </source>
</evidence>
<dbReference type="SUPFAM" id="SSF47090">
    <property type="entry name" value="PGBD-like"/>
    <property type="match status" value="1"/>
</dbReference>
<feature type="transmembrane region" description="Helical" evidence="2">
    <location>
        <begin position="26"/>
        <end position="46"/>
    </location>
</feature>
<proteinExistence type="predicted"/>
<keyword evidence="2" id="KW-0812">Transmembrane</keyword>
<dbReference type="RefSeq" id="WP_344248608.1">
    <property type="nucleotide sequence ID" value="NZ_BAAAPM010000004.1"/>
</dbReference>
<keyword evidence="5" id="KW-1185">Reference proteome</keyword>
<gene>
    <name evidence="4" type="ORF">GCM10009809_23190</name>
</gene>
<keyword evidence="2" id="KW-1133">Transmembrane helix</keyword>
<name>A0ABP4VHF1_9MICO</name>
<dbReference type="EMBL" id="BAAAPM010000004">
    <property type="protein sequence ID" value="GAA1726827.1"/>
    <property type="molecule type" value="Genomic_DNA"/>
</dbReference>
<feature type="domain" description="Peptidoglycan binding-like" evidence="3">
    <location>
        <begin position="141"/>
        <end position="187"/>
    </location>
</feature>
<keyword evidence="2" id="KW-0472">Membrane</keyword>
<dbReference type="Gene3D" id="1.10.101.10">
    <property type="entry name" value="PGBD-like superfamily/PGBD"/>
    <property type="match status" value="1"/>
</dbReference>
<dbReference type="Proteomes" id="UP001501138">
    <property type="component" value="Unassembled WGS sequence"/>
</dbReference>
<accession>A0ABP4VHF1</accession>
<sequence>MTADERDPAATAPAHVPRRRRRRGRAWLVAGACVAAVGITATLFAVNRPQATASDTAGVTAESQLIARGDLTDRVRLSGRLGYSGAHDLGTSLSGTLTEMPRVGSVVKPGGVLFRVDDQPVVMFRGKLPVWRVVAAGMDDGPDVQQLEKNLAALGFFDGTVDESFTSWTAEAIKDWQESLGLERTGTIEPGRIVFAPGPQRVTAHQARVGDPAGPGVVSVSGTTKRVSASVDPNLKDVAVPGAKVRVTLPGSEVADATVTSVGAPVEQDDGDGGKKLMLPLTITLDDESAADGLDDVTVSGEISVVKREDVLLAPVLALLATSDGGYAVEVVVGDTTRRVPVELGIFAGDLVEVTGGDLEAGDEVVVGR</sequence>
<dbReference type="PANTHER" id="PTHR30469:SF15">
    <property type="entry name" value="HLYD FAMILY OF SECRETION PROTEINS"/>
    <property type="match status" value="1"/>
</dbReference>
<protein>
    <submittedName>
        <fullName evidence="4">Peptidoglycan-binding protein</fullName>
    </submittedName>
</protein>
<evidence type="ECO:0000313" key="4">
    <source>
        <dbReference type="EMBL" id="GAA1726827.1"/>
    </source>
</evidence>
<evidence type="ECO:0000313" key="5">
    <source>
        <dbReference type="Proteomes" id="UP001501138"/>
    </source>
</evidence>
<reference evidence="5" key="1">
    <citation type="journal article" date="2019" name="Int. J. Syst. Evol. Microbiol.">
        <title>The Global Catalogue of Microorganisms (GCM) 10K type strain sequencing project: providing services to taxonomists for standard genome sequencing and annotation.</title>
        <authorList>
            <consortium name="The Broad Institute Genomics Platform"/>
            <consortium name="The Broad Institute Genome Sequencing Center for Infectious Disease"/>
            <person name="Wu L."/>
            <person name="Ma J."/>
        </authorList>
    </citation>
    <scope>NUCLEOTIDE SEQUENCE [LARGE SCALE GENOMIC DNA]</scope>
    <source>
        <strain evidence="5">JCM 15589</strain>
    </source>
</reference>
<evidence type="ECO:0000256" key="1">
    <source>
        <dbReference type="SAM" id="MobiDB-lite"/>
    </source>
</evidence>
<dbReference type="InterPro" id="IPR036366">
    <property type="entry name" value="PGBDSf"/>
</dbReference>